<organism evidence="1">
    <name type="scientific">viral metagenome</name>
    <dbReference type="NCBI Taxonomy" id="1070528"/>
    <lineage>
        <taxon>unclassified sequences</taxon>
        <taxon>metagenomes</taxon>
        <taxon>organismal metagenomes</taxon>
    </lineage>
</organism>
<reference evidence="1" key="1">
    <citation type="submission" date="2020-03" db="EMBL/GenBank/DDBJ databases">
        <title>The deep terrestrial virosphere.</title>
        <authorList>
            <person name="Holmfeldt K."/>
            <person name="Nilsson E."/>
            <person name="Simone D."/>
            <person name="Lopez-Fernandez M."/>
            <person name="Wu X."/>
            <person name="de Brujin I."/>
            <person name="Lundin D."/>
            <person name="Andersson A."/>
            <person name="Bertilsson S."/>
            <person name="Dopson M."/>
        </authorList>
    </citation>
    <scope>NUCLEOTIDE SEQUENCE</scope>
    <source>
        <strain evidence="1">MM415B01320</strain>
    </source>
</reference>
<sequence length="68" mass="7870">MKITKVMCNWAPHCENRYCTHGHPHTPDKVDQKYKCNQAKNWCPSEDEWVRCVKVISSPQQASIKAIA</sequence>
<accession>A0A6M3IPS2</accession>
<dbReference type="EMBL" id="MT141362">
    <property type="protein sequence ID" value="QJA59265.1"/>
    <property type="molecule type" value="Genomic_DNA"/>
</dbReference>
<evidence type="ECO:0000313" key="1">
    <source>
        <dbReference type="EMBL" id="QJA59265.1"/>
    </source>
</evidence>
<name>A0A6M3IPS2_9ZZZZ</name>
<proteinExistence type="predicted"/>
<protein>
    <submittedName>
        <fullName evidence="1">Uncharacterized protein</fullName>
    </submittedName>
</protein>
<gene>
    <name evidence="1" type="ORF">MM415B01320_0016</name>
</gene>
<dbReference type="AlphaFoldDB" id="A0A6M3IPS2"/>